<dbReference type="GO" id="GO:0005829">
    <property type="term" value="C:cytosol"/>
    <property type="evidence" value="ECO:0007669"/>
    <property type="project" value="TreeGrafter"/>
</dbReference>
<feature type="domain" description="Alanine racemase C-terminal" evidence="7">
    <location>
        <begin position="248"/>
        <end position="375"/>
    </location>
</feature>
<dbReference type="PANTHER" id="PTHR30511:SF0">
    <property type="entry name" value="ALANINE RACEMASE, CATABOLIC-RELATED"/>
    <property type="match status" value="1"/>
</dbReference>
<dbReference type="CDD" id="cd00430">
    <property type="entry name" value="PLPDE_III_AR"/>
    <property type="match status" value="1"/>
</dbReference>
<dbReference type="GO" id="GO:0030170">
    <property type="term" value="F:pyridoxal phosphate binding"/>
    <property type="evidence" value="ECO:0007669"/>
    <property type="project" value="UniProtKB-UniRule"/>
</dbReference>
<dbReference type="Gene3D" id="3.20.20.10">
    <property type="entry name" value="Alanine racemase"/>
    <property type="match status" value="1"/>
</dbReference>
<comment type="function">
    <text evidence="4">Catalyzes the interconversion of L-alanine and D-alanine. May also act on other amino acids.</text>
</comment>
<evidence type="ECO:0000256" key="3">
    <source>
        <dbReference type="ARBA" id="ARBA00023235"/>
    </source>
</evidence>
<dbReference type="EMBL" id="PEVG01000004">
    <property type="protein sequence ID" value="PIU99775.1"/>
    <property type="molecule type" value="Genomic_DNA"/>
</dbReference>
<dbReference type="AlphaFoldDB" id="A0A2M7B9J2"/>
<feature type="binding site" evidence="4 6">
    <location>
        <position position="135"/>
    </location>
    <ligand>
        <name>substrate</name>
    </ligand>
</feature>
<dbReference type="NCBIfam" id="TIGR00492">
    <property type="entry name" value="alr"/>
    <property type="match status" value="1"/>
</dbReference>
<dbReference type="SMART" id="SM01005">
    <property type="entry name" value="Ala_racemase_C"/>
    <property type="match status" value="1"/>
</dbReference>
<dbReference type="SUPFAM" id="SSF50621">
    <property type="entry name" value="Alanine racemase C-terminal domain-like"/>
    <property type="match status" value="1"/>
</dbReference>
<name>A0A2M7B9J2_9BACT</name>
<comment type="pathway">
    <text evidence="4">Amino-acid biosynthesis; D-alanine biosynthesis; D-alanine from L-alanine: step 1/1.</text>
</comment>
<dbReference type="InterPro" id="IPR000821">
    <property type="entry name" value="Ala_racemase"/>
</dbReference>
<dbReference type="PANTHER" id="PTHR30511">
    <property type="entry name" value="ALANINE RACEMASE"/>
    <property type="match status" value="1"/>
</dbReference>
<evidence type="ECO:0000259" key="7">
    <source>
        <dbReference type="SMART" id="SM01005"/>
    </source>
</evidence>
<comment type="cofactor">
    <cofactor evidence="1 4 5">
        <name>pyridoxal 5'-phosphate</name>
        <dbReference type="ChEBI" id="CHEBI:597326"/>
    </cofactor>
</comment>
<dbReference type="PROSITE" id="PS00395">
    <property type="entry name" value="ALANINE_RACEMASE"/>
    <property type="match status" value="1"/>
</dbReference>
<reference evidence="9" key="1">
    <citation type="submission" date="2017-09" db="EMBL/GenBank/DDBJ databases">
        <title>Depth-based differentiation of microbial function through sediment-hosted aquifers and enrichment of novel symbionts in the deep terrestrial subsurface.</title>
        <authorList>
            <person name="Probst A.J."/>
            <person name="Ladd B."/>
            <person name="Jarett J.K."/>
            <person name="Geller-Mcgrath D.E."/>
            <person name="Sieber C.M.K."/>
            <person name="Emerson J.B."/>
            <person name="Anantharaman K."/>
            <person name="Thomas B.C."/>
            <person name="Malmstrom R."/>
            <person name="Stieglmeier M."/>
            <person name="Klingl A."/>
            <person name="Woyke T."/>
            <person name="Ryan C.M."/>
            <person name="Banfield J.F."/>
        </authorList>
    </citation>
    <scope>NUCLEOTIDE SEQUENCE [LARGE SCALE GENOMIC DNA]</scope>
</reference>
<dbReference type="Proteomes" id="UP000228561">
    <property type="component" value="Unassembled WGS sequence"/>
</dbReference>
<keyword evidence="2 4" id="KW-0663">Pyridoxal phosphate</keyword>
<dbReference type="Pfam" id="PF00842">
    <property type="entry name" value="Ala_racemase_C"/>
    <property type="match status" value="1"/>
</dbReference>
<comment type="caution">
    <text evidence="8">The sequence shown here is derived from an EMBL/GenBank/DDBJ whole genome shotgun (WGS) entry which is preliminary data.</text>
</comment>
<evidence type="ECO:0000256" key="2">
    <source>
        <dbReference type="ARBA" id="ARBA00022898"/>
    </source>
</evidence>
<dbReference type="UniPathway" id="UPA00042">
    <property type="reaction ID" value="UER00497"/>
</dbReference>
<feature type="modified residue" description="N6-(pyridoxal phosphate)lysine" evidence="4 5">
    <location>
        <position position="39"/>
    </location>
</feature>
<feature type="active site" description="Proton acceptor; specific for D-alanine" evidence="4">
    <location>
        <position position="39"/>
    </location>
</feature>
<dbReference type="InterPro" id="IPR011079">
    <property type="entry name" value="Ala_racemase_C"/>
</dbReference>
<evidence type="ECO:0000256" key="4">
    <source>
        <dbReference type="HAMAP-Rule" id="MF_01201"/>
    </source>
</evidence>
<dbReference type="FunFam" id="3.20.20.10:FF:000002">
    <property type="entry name" value="Alanine racemase"/>
    <property type="match status" value="1"/>
</dbReference>
<evidence type="ECO:0000256" key="6">
    <source>
        <dbReference type="PIRSR" id="PIRSR600821-52"/>
    </source>
</evidence>
<evidence type="ECO:0000256" key="5">
    <source>
        <dbReference type="PIRSR" id="PIRSR600821-50"/>
    </source>
</evidence>
<dbReference type="Gene3D" id="2.40.37.10">
    <property type="entry name" value="Lyase, Ornithine Decarboxylase, Chain A, domain 1"/>
    <property type="match status" value="1"/>
</dbReference>
<gene>
    <name evidence="8" type="primary">alr</name>
    <name evidence="8" type="ORF">COS58_00520</name>
</gene>
<feature type="active site" description="Proton acceptor; specific for L-alanine" evidence="4">
    <location>
        <position position="269"/>
    </location>
</feature>
<dbReference type="Pfam" id="PF01168">
    <property type="entry name" value="Ala_racemase_N"/>
    <property type="match status" value="1"/>
</dbReference>
<evidence type="ECO:0000256" key="1">
    <source>
        <dbReference type="ARBA" id="ARBA00001933"/>
    </source>
</evidence>
<feature type="binding site" evidence="4 6">
    <location>
        <position position="317"/>
    </location>
    <ligand>
        <name>substrate</name>
    </ligand>
</feature>
<dbReference type="HAMAP" id="MF_01201">
    <property type="entry name" value="Ala_racemase"/>
    <property type="match status" value="1"/>
</dbReference>
<dbReference type="InterPro" id="IPR029066">
    <property type="entry name" value="PLP-binding_barrel"/>
</dbReference>
<sequence length="375" mass="41248">MKNRGLRIWIEINKKAAKNNYQIFRNLIGKNCLLMAVVKSNAYGHGLVDFSRLMQKFGIDWFGVDSITEALALRESGIKKKILVLGYTLPERLKDAAENNISLTVSSLAHLAALSKLKFRQSPRIHLKIDTGMHRQGFSPKELPSALNLIKKLKNKTVAEGIYTHFAAAKNPSFPADTLGQLRLFDAAVNTVKKAGFNPIRHASATSGTIIFPQAHYDLVRVGIGLYGLWPSKEVQAAFGAQIKLKPILLWKAVIGEIKKAARGERIGYDFTETLSRPTTIAVIPIGYWHGFPRALSGIGRVLIKSKPAKVLGRVSMDMISVDVSGIKAKIGDEAILIGKDGKNTVSADDIADLCSTSSYEIISRLNPLIKRIYC</sequence>
<dbReference type="InterPro" id="IPR009006">
    <property type="entry name" value="Ala_racemase/Decarboxylase_C"/>
</dbReference>
<comment type="similarity">
    <text evidence="4">Belongs to the alanine racemase family.</text>
</comment>
<dbReference type="InterPro" id="IPR001608">
    <property type="entry name" value="Ala_racemase_N"/>
</dbReference>
<dbReference type="GO" id="GO:0030632">
    <property type="term" value="P:D-alanine biosynthetic process"/>
    <property type="evidence" value="ECO:0007669"/>
    <property type="project" value="UniProtKB-UniRule"/>
</dbReference>
<comment type="catalytic activity">
    <reaction evidence="4">
        <text>L-alanine = D-alanine</text>
        <dbReference type="Rhea" id="RHEA:20249"/>
        <dbReference type="ChEBI" id="CHEBI:57416"/>
        <dbReference type="ChEBI" id="CHEBI:57972"/>
        <dbReference type="EC" id="5.1.1.1"/>
    </reaction>
</comment>
<proteinExistence type="inferred from homology"/>
<dbReference type="SUPFAM" id="SSF51419">
    <property type="entry name" value="PLP-binding barrel"/>
    <property type="match status" value="1"/>
</dbReference>
<evidence type="ECO:0000313" key="8">
    <source>
        <dbReference type="EMBL" id="PIU99775.1"/>
    </source>
</evidence>
<accession>A0A2M7B9J2</accession>
<keyword evidence="3 4" id="KW-0413">Isomerase</keyword>
<dbReference type="EC" id="5.1.1.1" evidence="4"/>
<evidence type="ECO:0000313" key="9">
    <source>
        <dbReference type="Proteomes" id="UP000228561"/>
    </source>
</evidence>
<protein>
    <recommendedName>
        <fullName evidence="4">Alanine racemase</fullName>
        <ecNumber evidence="4">5.1.1.1</ecNumber>
    </recommendedName>
</protein>
<dbReference type="InterPro" id="IPR020622">
    <property type="entry name" value="Ala_racemase_pyridoxalP-BS"/>
</dbReference>
<organism evidence="8 9">
    <name type="scientific">Candidatus Tagabacteria bacterium CG03_land_8_20_14_0_80_41_22</name>
    <dbReference type="NCBI Taxonomy" id="1975020"/>
    <lineage>
        <taxon>Bacteria</taxon>
        <taxon>Candidatus Tagaibacteriota</taxon>
    </lineage>
</organism>
<dbReference type="GO" id="GO:0008784">
    <property type="term" value="F:alanine racemase activity"/>
    <property type="evidence" value="ECO:0007669"/>
    <property type="project" value="UniProtKB-UniRule"/>
</dbReference>
<dbReference type="PRINTS" id="PR00992">
    <property type="entry name" value="ALARACEMASE"/>
</dbReference>